<dbReference type="NCBIfam" id="TIGR00474">
    <property type="entry name" value="selA"/>
    <property type="match status" value="1"/>
</dbReference>
<reference evidence="9 10" key="1">
    <citation type="submission" date="2021-02" db="EMBL/GenBank/DDBJ databases">
        <title>PHA producing bacteria isolated from coastal sediment in Guangdong, Shenzhen.</title>
        <authorList>
            <person name="Zheng W."/>
            <person name="Yu S."/>
            <person name="Huang Y."/>
        </authorList>
    </citation>
    <scope>NUCLEOTIDE SEQUENCE [LARGE SCALE GENOMIC DNA]</scope>
    <source>
        <strain evidence="9 10">TN21-5</strain>
    </source>
</reference>
<keyword evidence="5 8" id="KW-0648">Protein biosynthesis</keyword>
<dbReference type="InterPro" id="IPR015421">
    <property type="entry name" value="PyrdxlP-dep_Trfase_major"/>
</dbReference>
<dbReference type="InterPro" id="IPR004534">
    <property type="entry name" value="SelA_trans"/>
</dbReference>
<keyword evidence="4 8" id="KW-0663">Pyridoxal phosphate</keyword>
<keyword evidence="10" id="KW-1185">Reference proteome</keyword>
<dbReference type="SUPFAM" id="SSF53383">
    <property type="entry name" value="PLP-dependent transferases"/>
    <property type="match status" value="1"/>
</dbReference>
<dbReference type="Gene3D" id="3.40.640.10">
    <property type="entry name" value="Type I PLP-dependent aspartate aminotransferase-like (Major domain)"/>
    <property type="match status" value="1"/>
</dbReference>
<dbReference type="PANTHER" id="PTHR32328:SF0">
    <property type="entry name" value="L-SERYL-TRNA(SEC) SELENIUM TRANSFERASE"/>
    <property type="match status" value="1"/>
</dbReference>
<evidence type="ECO:0000256" key="6">
    <source>
        <dbReference type="ARBA" id="ARBA00023266"/>
    </source>
</evidence>
<gene>
    <name evidence="8" type="primary">selA</name>
    <name evidence="9" type="ORF">JYP53_01880</name>
</gene>
<proteinExistence type="inferred from homology"/>
<feature type="modified residue" description="N6-(pyridoxal phosphate)lysine" evidence="8">
    <location>
        <position position="294"/>
    </location>
</feature>
<name>A0ABS3BEK1_9GAMM</name>
<comment type="subcellular location">
    <subcellularLocation>
        <location evidence="8">Cytoplasm</location>
    </subcellularLocation>
</comment>
<evidence type="ECO:0000256" key="3">
    <source>
        <dbReference type="ARBA" id="ARBA00022679"/>
    </source>
</evidence>
<evidence type="ECO:0000313" key="9">
    <source>
        <dbReference type="EMBL" id="MBN7768650.1"/>
    </source>
</evidence>
<dbReference type="EC" id="2.9.1.1" evidence="8"/>
<comment type="caution">
    <text evidence="9">The sequence shown here is derived from an EMBL/GenBank/DDBJ whole genome shotgun (WGS) entry which is preliminary data.</text>
</comment>
<dbReference type="InterPro" id="IPR015424">
    <property type="entry name" value="PyrdxlP-dep_Trfase"/>
</dbReference>
<evidence type="ECO:0000256" key="8">
    <source>
        <dbReference type="HAMAP-Rule" id="MF_00423"/>
    </source>
</evidence>
<dbReference type="PANTHER" id="PTHR32328">
    <property type="entry name" value="L-SERYL-TRNA(SEC) SELENIUM TRANSFERASE"/>
    <property type="match status" value="1"/>
</dbReference>
<keyword evidence="6 8" id="KW-0711">Selenium</keyword>
<dbReference type="Proteomes" id="UP000664344">
    <property type="component" value="Unassembled WGS sequence"/>
</dbReference>
<dbReference type="RefSeq" id="WP_206556510.1">
    <property type="nucleotide sequence ID" value="NZ_JAFKDB010000007.1"/>
</dbReference>
<evidence type="ECO:0000256" key="2">
    <source>
        <dbReference type="ARBA" id="ARBA00022490"/>
    </source>
</evidence>
<dbReference type="Pfam" id="PF03841">
    <property type="entry name" value="SelA"/>
    <property type="match status" value="1"/>
</dbReference>
<keyword evidence="2 8" id="KW-0963">Cytoplasm</keyword>
<dbReference type="EMBL" id="JAFKDB010000007">
    <property type="protein sequence ID" value="MBN7768650.1"/>
    <property type="molecule type" value="Genomic_DNA"/>
</dbReference>
<evidence type="ECO:0000256" key="7">
    <source>
        <dbReference type="ARBA" id="ARBA00044507"/>
    </source>
</evidence>
<comment type="pathway">
    <text evidence="8">Aminoacyl-tRNA biosynthesis; selenocysteinyl-tRNA(Sec) biosynthesis; selenocysteinyl-tRNA(Sec) from L-seryl-tRNA(Sec) (bacterial route): step 1/1.</text>
</comment>
<evidence type="ECO:0000313" key="10">
    <source>
        <dbReference type="Proteomes" id="UP000664344"/>
    </source>
</evidence>
<dbReference type="Gene3D" id="3.90.1150.180">
    <property type="match status" value="1"/>
</dbReference>
<keyword evidence="3 8" id="KW-0808">Transferase</keyword>
<comment type="function">
    <text evidence="8">Converts seryl-tRNA(Sec) to selenocysteinyl-tRNA(Sec) required for selenoprotein biosynthesis.</text>
</comment>
<sequence>MNAPQQPRPPSVEQVMSLEGMGRLQEQYGRAILLTETRAVLAELGDAYRSRSLHPEALTDTRLVAAVKARIEQKQTPNLRRMFNLTGTVLHTNLGRALMPEEAIEAMALAARHPVNLEFDLTNGQRGDRDSLLENLICDLTGAEAATVVNNNAAAVLLTLGALGAGREGIISRGELIEIGGSFRIPDIMSQAGVTLHEVGTTNRTHLRDYENAINEHSGLILRVHPSNYSIQGFTASVKTQALAELGRKHDLPVLEDLGSGSLVDLSRWGLPREPLVQESLAAGADVVTFSGDKLLGGPQAGVIVGRRALIKRIKAHPLKRALRVDKVTLAALEAVLRLYQDPDRLHTRLTSLRLLARPEADIRAQAQRIAPVMARQLGEKWQVEAVPALGMIGSGTQPVARLASAALCVQPKGARRECNRALTALMAALRALPVPVVGRLDNNALWLDLRQLDDESTFTGQLPLLVVPAP</sequence>
<dbReference type="HAMAP" id="MF_00423">
    <property type="entry name" value="SelA"/>
    <property type="match status" value="1"/>
</dbReference>
<dbReference type="InterPro" id="IPR018319">
    <property type="entry name" value="SelA-like"/>
</dbReference>
<comment type="cofactor">
    <cofactor evidence="1 8">
        <name>pyridoxal 5'-phosphate</name>
        <dbReference type="ChEBI" id="CHEBI:597326"/>
    </cofactor>
</comment>
<evidence type="ECO:0000256" key="1">
    <source>
        <dbReference type="ARBA" id="ARBA00001933"/>
    </source>
</evidence>
<protein>
    <recommendedName>
        <fullName evidence="8">L-seryl-tRNA(Sec) selenium transferase</fullName>
        <ecNumber evidence="8">2.9.1.1</ecNumber>
    </recommendedName>
    <alternativeName>
        <fullName evidence="8">Selenocysteine synthase</fullName>
        <shortName evidence="8">Sec synthase</shortName>
    </alternativeName>
    <alternativeName>
        <fullName evidence="8">Selenocysteinyl-tRNA(Sec) synthase</fullName>
    </alternativeName>
</protein>
<dbReference type="GO" id="GO:0004125">
    <property type="term" value="F:L-seryl-tRNA(Sec) selenium transferase activity"/>
    <property type="evidence" value="ECO:0007669"/>
    <property type="project" value="UniProtKB-EC"/>
</dbReference>
<evidence type="ECO:0000256" key="5">
    <source>
        <dbReference type="ARBA" id="ARBA00022917"/>
    </source>
</evidence>
<organism evidence="9 10">
    <name type="scientific">Marinobacter daepoensis</name>
    <dbReference type="NCBI Taxonomy" id="262077"/>
    <lineage>
        <taxon>Bacteria</taxon>
        <taxon>Pseudomonadati</taxon>
        <taxon>Pseudomonadota</taxon>
        <taxon>Gammaproteobacteria</taxon>
        <taxon>Pseudomonadales</taxon>
        <taxon>Marinobacteraceae</taxon>
        <taxon>Marinobacter</taxon>
    </lineage>
</organism>
<accession>A0ABS3BEK1</accession>
<evidence type="ECO:0000256" key="4">
    <source>
        <dbReference type="ARBA" id="ARBA00022898"/>
    </source>
</evidence>
<comment type="similarity">
    <text evidence="7 8">Belongs to the SelA family.</text>
</comment>
<comment type="catalytic activity">
    <reaction evidence="8">
        <text>L-seryl-tRNA(Sec) + selenophosphate + H(+) = L-selenocysteinyl-tRNA(Sec) + phosphate</text>
        <dbReference type="Rhea" id="RHEA:22728"/>
        <dbReference type="Rhea" id="RHEA-COMP:9742"/>
        <dbReference type="Rhea" id="RHEA-COMP:9743"/>
        <dbReference type="ChEBI" id="CHEBI:15378"/>
        <dbReference type="ChEBI" id="CHEBI:16144"/>
        <dbReference type="ChEBI" id="CHEBI:43474"/>
        <dbReference type="ChEBI" id="CHEBI:78533"/>
        <dbReference type="ChEBI" id="CHEBI:78573"/>
        <dbReference type="EC" id="2.9.1.1"/>
    </reaction>
</comment>